<dbReference type="EMBL" id="QBMP01000267">
    <property type="protein sequence ID" value="PZO47630.1"/>
    <property type="molecule type" value="Genomic_DNA"/>
</dbReference>
<organism evidence="1 2">
    <name type="scientific">Phormidesmis priestleyi</name>
    <dbReference type="NCBI Taxonomy" id="268141"/>
    <lineage>
        <taxon>Bacteria</taxon>
        <taxon>Bacillati</taxon>
        <taxon>Cyanobacteriota</taxon>
        <taxon>Cyanophyceae</taxon>
        <taxon>Leptolyngbyales</taxon>
        <taxon>Leptolyngbyaceae</taxon>
        <taxon>Phormidesmis</taxon>
    </lineage>
</organism>
<comment type="caution">
    <text evidence="1">The sequence shown here is derived from an EMBL/GenBank/DDBJ whole genome shotgun (WGS) entry which is preliminary data.</text>
</comment>
<accession>A0A2W4WSW5</accession>
<evidence type="ECO:0000313" key="2">
    <source>
        <dbReference type="Proteomes" id="UP000249794"/>
    </source>
</evidence>
<gene>
    <name evidence="1" type="ORF">DCF15_18860</name>
</gene>
<reference evidence="1 2" key="2">
    <citation type="submission" date="2018-06" db="EMBL/GenBank/DDBJ databases">
        <title>Metagenomic assembly of (sub)arctic Cyanobacteria and their associated microbiome from non-axenic cultures.</title>
        <authorList>
            <person name="Baurain D."/>
        </authorList>
    </citation>
    <scope>NUCLEOTIDE SEQUENCE [LARGE SCALE GENOMIC DNA]</scope>
    <source>
        <strain evidence="1">ULC027bin1</strain>
    </source>
</reference>
<dbReference type="Proteomes" id="UP000249794">
    <property type="component" value="Unassembled WGS sequence"/>
</dbReference>
<proteinExistence type="predicted"/>
<dbReference type="AlphaFoldDB" id="A0A2W4WSW5"/>
<evidence type="ECO:0000313" key="1">
    <source>
        <dbReference type="EMBL" id="PZO47630.1"/>
    </source>
</evidence>
<name>A0A2W4WSW5_9CYAN</name>
<reference evidence="2" key="1">
    <citation type="submission" date="2018-04" db="EMBL/GenBank/DDBJ databases">
        <authorList>
            <person name="Cornet L."/>
        </authorList>
    </citation>
    <scope>NUCLEOTIDE SEQUENCE [LARGE SCALE GENOMIC DNA]</scope>
</reference>
<sequence>MNDIKIAIEGTAASEAAQALFEIEGLSGEYENDPDVRRDGGLTVIATVVAVVGGTMAIAEQIRKWYAEYKSKQGVKKLEKVLIVTRNGRFLLEDATIEEIAKALEPLAK</sequence>
<protein>
    <submittedName>
        <fullName evidence="1">Uncharacterized protein</fullName>
    </submittedName>
</protein>